<accession>K0ILH6</accession>
<dbReference type="InterPro" id="IPR035940">
    <property type="entry name" value="CAP_sf"/>
</dbReference>
<dbReference type="CDD" id="cd05379">
    <property type="entry name" value="CAP_bacterial"/>
    <property type="match status" value="1"/>
</dbReference>
<dbReference type="InterPro" id="IPR014044">
    <property type="entry name" value="CAP_dom"/>
</dbReference>
<dbReference type="SUPFAM" id="SSF55797">
    <property type="entry name" value="PR-1-like"/>
    <property type="match status" value="1"/>
</dbReference>
<dbReference type="EMBL" id="CP002408">
    <property type="protein sequence ID" value="AFU57084.1"/>
    <property type="molecule type" value="Genomic_DNA"/>
</dbReference>
<protein>
    <submittedName>
        <fullName evidence="3">SCP domain-containing protein</fullName>
    </submittedName>
</protein>
<dbReference type="PANTHER" id="PTHR31157:SF1">
    <property type="entry name" value="SCP DOMAIN-CONTAINING PROTEIN"/>
    <property type="match status" value="1"/>
</dbReference>
<keyword evidence="1" id="KW-0812">Transmembrane</keyword>
<evidence type="ECO:0000259" key="2">
    <source>
        <dbReference type="Pfam" id="PF00188"/>
    </source>
</evidence>
<feature type="transmembrane region" description="Helical" evidence="1">
    <location>
        <begin position="31"/>
        <end position="56"/>
    </location>
</feature>
<dbReference type="HOGENOM" id="CLU_061942_0_0_2"/>
<dbReference type="GeneID" id="13796310"/>
<keyword evidence="1" id="KW-0472">Membrane</keyword>
<sequence length="366" mass="40744">MCGAQNYFVAGDPATTAAAKKKNSSGSAGKIVAACVLVTVVAVALFIFAPAILGVITQQQDSNPAFSILQPQGQEPVTVPREELVQHALDLINKDRADFGLPPVQLSSNQAAQVHAEDVFRTKRISHWMTNGEKPYMTYTRYGGEGSVQQNVAIAGFSPEQYEQCRTNILLDCERIEPLSTIAELQYEMMYKDKECCDNGHRYNILDPRHTHVSIGIVYDRYYLAFVENFENNYGLDISVNNGQVTISGQLLEGQELQQIDIYYDEIPTREIYEQNKHMLSYSAGELVAAVVEPLPLGFYYEKPEGLILIEANRWGQGDDSPSSVDVMFNLASAVRKDGVYTLFAVVEDGEERFKATSYSIFVDSE</sequence>
<gene>
    <name evidence="3" type="ordered locus">Ngar_c01340</name>
</gene>
<reference evidence="3 4" key="1">
    <citation type="journal article" date="2012" name="Environ. Microbiol.">
        <title>The genome of the ammonia-oxidizing Candidatus Nitrososphaera gargensis: insights into metabolic versatility and environmental adaptations.</title>
        <authorList>
            <person name="Spang A."/>
            <person name="Poehlein A."/>
            <person name="Offre P."/>
            <person name="Zumbragel S."/>
            <person name="Haider S."/>
            <person name="Rychlik N."/>
            <person name="Nowka B."/>
            <person name="Schmeisser C."/>
            <person name="Lebedeva E.V."/>
            <person name="Rattei T."/>
            <person name="Bohm C."/>
            <person name="Schmid M."/>
            <person name="Galushko A."/>
            <person name="Hatzenpichler R."/>
            <person name="Weinmaier T."/>
            <person name="Daniel R."/>
            <person name="Schleper C."/>
            <person name="Spieck E."/>
            <person name="Streit W."/>
            <person name="Wagner M."/>
        </authorList>
    </citation>
    <scope>NUCLEOTIDE SEQUENCE [LARGE SCALE GENOMIC DNA]</scope>
    <source>
        <strain evidence="4">Ga9.2</strain>
    </source>
</reference>
<keyword evidence="4" id="KW-1185">Reference proteome</keyword>
<dbReference type="Pfam" id="PF00188">
    <property type="entry name" value="CAP"/>
    <property type="match status" value="1"/>
</dbReference>
<evidence type="ECO:0000313" key="3">
    <source>
        <dbReference type="EMBL" id="AFU57084.1"/>
    </source>
</evidence>
<dbReference type="PANTHER" id="PTHR31157">
    <property type="entry name" value="SCP DOMAIN-CONTAINING PROTEIN"/>
    <property type="match status" value="1"/>
</dbReference>
<dbReference type="OrthoDB" id="43989at2157"/>
<dbReference type="RefSeq" id="WP_015017657.1">
    <property type="nucleotide sequence ID" value="NC_018719.1"/>
</dbReference>
<name>K0ILH6_NITGG</name>
<dbReference type="STRING" id="1237085.Ngar_c01340"/>
<evidence type="ECO:0000256" key="1">
    <source>
        <dbReference type="SAM" id="Phobius"/>
    </source>
</evidence>
<dbReference type="Gene3D" id="3.40.33.10">
    <property type="entry name" value="CAP"/>
    <property type="match status" value="1"/>
</dbReference>
<dbReference type="Proteomes" id="UP000008037">
    <property type="component" value="Chromosome"/>
</dbReference>
<dbReference type="BioCyc" id="CNIT1237085:G1324-134-MONOMER"/>
<organism evidence="3 4">
    <name type="scientific">Nitrososphaera gargensis (strain Ga9.2)</name>
    <dbReference type="NCBI Taxonomy" id="1237085"/>
    <lineage>
        <taxon>Archaea</taxon>
        <taxon>Nitrososphaerota</taxon>
        <taxon>Nitrososphaeria</taxon>
        <taxon>Nitrososphaerales</taxon>
        <taxon>Nitrososphaeraceae</taxon>
        <taxon>Nitrososphaera</taxon>
    </lineage>
</organism>
<feature type="domain" description="SCP" evidence="2">
    <location>
        <begin position="89"/>
        <end position="229"/>
    </location>
</feature>
<keyword evidence="1" id="KW-1133">Transmembrane helix</keyword>
<evidence type="ECO:0000313" key="4">
    <source>
        <dbReference type="Proteomes" id="UP000008037"/>
    </source>
</evidence>
<dbReference type="AlphaFoldDB" id="K0ILH6"/>
<dbReference type="InParanoid" id="K0ILH6"/>
<proteinExistence type="predicted"/>
<dbReference type="KEGG" id="nga:Ngar_c01340"/>